<dbReference type="AlphaFoldDB" id="A0A0A9DKA5"/>
<dbReference type="EMBL" id="GBRH01208871">
    <property type="protein sequence ID" value="JAD89024.1"/>
    <property type="molecule type" value="Transcribed_RNA"/>
</dbReference>
<protein>
    <submittedName>
        <fullName evidence="1">Uncharacterized protein</fullName>
    </submittedName>
</protein>
<proteinExistence type="predicted"/>
<evidence type="ECO:0000313" key="1">
    <source>
        <dbReference type="EMBL" id="JAD89024.1"/>
    </source>
</evidence>
<name>A0A0A9DKA5_ARUDO</name>
<reference evidence="1" key="2">
    <citation type="journal article" date="2015" name="Data Brief">
        <title>Shoot transcriptome of the giant reed, Arundo donax.</title>
        <authorList>
            <person name="Barrero R.A."/>
            <person name="Guerrero F.D."/>
            <person name="Moolhuijzen P."/>
            <person name="Goolsby J.A."/>
            <person name="Tidwell J."/>
            <person name="Bellgard S.E."/>
            <person name="Bellgard M.I."/>
        </authorList>
    </citation>
    <scope>NUCLEOTIDE SEQUENCE</scope>
    <source>
        <tissue evidence="1">Shoot tissue taken approximately 20 cm above the soil surface</tissue>
    </source>
</reference>
<organism evidence="1">
    <name type="scientific">Arundo donax</name>
    <name type="common">Giant reed</name>
    <name type="synonym">Donax arundinaceus</name>
    <dbReference type="NCBI Taxonomy" id="35708"/>
    <lineage>
        <taxon>Eukaryota</taxon>
        <taxon>Viridiplantae</taxon>
        <taxon>Streptophyta</taxon>
        <taxon>Embryophyta</taxon>
        <taxon>Tracheophyta</taxon>
        <taxon>Spermatophyta</taxon>
        <taxon>Magnoliopsida</taxon>
        <taxon>Liliopsida</taxon>
        <taxon>Poales</taxon>
        <taxon>Poaceae</taxon>
        <taxon>PACMAD clade</taxon>
        <taxon>Arundinoideae</taxon>
        <taxon>Arundineae</taxon>
        <taxon>Arundo</taxon>
    </lineage>
</organism>
<accession>A0A0A9DKA5</accession>
<sequence>MYSLDHLPSIHYFNSKPHLENRNALPHITTTNQNSRHNTVKNQYQKRGKTYNRIICNISS</sequence>
<reference evidence="1" key="1">
    <citation type="submission" date="2014-09" db="EMBL/GenBank/DDBJ databases">
        <authorList>
            <person name="Magalhaes I.L.F."/>
            <person name="Oliveira U."/>
            <person name="Santos F.R."/>
            <person name="Vidigal T.H.D.A."/>
            <person name="Brescovit A.D."/>
            <person name="Santos A.J."/>
        </authorList>
    </citation>
    <scope>NUCLEOTIDE SEQUENCE</scope>
    <source>
        <tissue evidence="1">Shoot tissue taken approximately 20 cm above the soil surface</tissue>
    </source>
</reference>